<evidence type="ECO:0000313" key="18">
    <source>
        <dbReference type="EMBL" id="KAJ4843569.1"/>
    </source>
</evidence>
<protein>
    <recommendedName>
        <fullName evidence="4">peroxidase</fullName>
        <ecNumber evidence="4">1.11.1.7</ecNumber>
    </recommendedName>
</protein>
<feature type="site" description="Transition state stabilizer" evidence="14">
    <location>
        <position position="128"/>
    </location>
</feature>
<evidence type="ECO:0000256" key="15">
    <source>
        <dbReference type="PIRSR" id="PIRSR600823-5"/>
    </source>
</evidence>
<comment type="cofactor">
    <cofactor evidence="13">
        <name>heme b</name>
        <dbReference type="ChEBI" id="CHEBI:60344"/>
    </cofactor>
    <text evidence="13">Binds 1 heme b (iron(II)-protoporphyrin IX) group per subunit.</text>
</comment>
<dbReference type="GO" id="GO:0042744">
    <property type="term" value="P:hydrogen peroxide catabolic process"/>
    <property type="evidence" value="ECO:0007669"/>
    <property type="project" value="InterPro"/>
</dbReference>
<keyword evidence="10 15" id="KW-1015">Disulfide bond</keyword>
<keyword evidence="19" id="KW-1185">Reference proteome</keyword>
<proteinExistence type="inferred from homology"/>
<evidence type="ECO:0000256" key="1">
    <source>
        <dbReference type="ARBA" id="ARBA00000189"/>
    </source>
</evidence>
<feature type="active site" description="Proton acceptor" evidence="11">
    <location>
        <position position="132"/>
    </location>
</feature>
<dbReference type="PROSITE" id="PS50873">
    <property type="entry name" value="PEROXIDASE_4"/>
    <property type="match status" value="1"/>
</dbReference>
<dbReference type="InterPro" id="IPR019793">
    <property type="entry name" value="Peroxidases_heam-ligand_BS"/>
</dbReference>
<dbReference type="PRINTS" id="PR00458">
    <property type="entry name" value="PEROXIDASE"/>
</dbReference>
<dbReference type="GO" id="GO:0020037">
    <property type="term" value="F:heme binding"/>
    <property type="evidence" value="ECO:0007669"/>
    <property type="project" value="InterPro"/>
</dbReference>
<evidence type="ECO:0000256" key="16">
    <source>
        <dbReference type="SAM" id="SignalP"/>
    </source>
</evidence>
<accession>A0A9Q0JJ47</accession>
<evidence type="ECO:0000256" key="11">
    <source>
        <dbReference type="PIRSR" id="PIRSR600823-1"/>
    </source>
</evidence>
<dbReference type="PANTHER" id="PTHR31517:SF48">
    <property type="entry name" value="PEROXIDASE 16-RELATED"/>
    <property type="match status" value="1"/>
</dbReference>
<dbReference type="GO" id="GO:0006979">
    <property type="term" value="P:response to oxidative stress"/>
    <property type="evidence" value="ECO:0007669"/>
    <property type="project" value="InterPro"/>
</dbReference>
<keyword evidence="7 13" id="KW-0479">Metal-binding</keyword>
<dbReference type="InterPro" id="IPR019794">
    <property type="entry name" value="Peroxidases_AS"/>
</dbReference>
<feature type="binding site" description="axial binding residue" evidence="13">
    <location>
        <position position="258"/>
    </location>
    <ligand>
        <name>heme b</name>
        <dbReference type="ChEBI" id="CHEBI:60344"/>
    </ligand>
    <ligandPart>
        <name>Fe</name>
        <dbReference type="ChEBI" id="CHEBI:18248"/>
    </ligandPart>
</feature>
<dbReference type="AlphaFoldDB" id="A0A9Q0JJ47"/>
<dbReference type="InterPro" id="IPR033905">
    <property type="entry name" value="Secretory_peroxidase"/>
</dbReference>
<evidence type="ECO:0000256" key="12">
    <source>
        <dbReference type="PIRSR" id="PIRSR600823-2"/>
    </source>
</evidence>
<dbReference type="EC" id="1.11.1.7" evidence="4"/>
<evidence type="ECO:0000256" key="13">
    <source>
        <dbReference type="PIRSR" id="PIRSR600823-3"/>
    </source>
</evidence>
<feature type="binding site" evidence="12">
    <location>
        <position position="228"/>
    </location>
    <ligand>
        <name>substrate</name>
    </ligand>
</feature>
<comment type="similarity">
    <text evidence="3">Belongs to the peroxidase family. Ascorbate peroxidase subfamily.</text>
</comment>
<dbReference type="Proteomes" id="UP001141552">
    <property type="component" value="Unassembled WGS sequence"/>
</dbReference>
<evidence type="ECO:0000313" key="19">
    <source>
        <dbReference type="Proteomes" id="UP001141552"/>
    </source>
</evidence>
<evidence type="ECO:0000256" key="14">
    <source>
        <dbReference type="PIRSR" id="PIRSR600823-4"/>
    </source>
</evidence>
<evidence type="ECO:0000256" key="7">
    <source>
        <dbReference type="ARBA" id="ARBA00022723"/>
    </source>
</evidence>
<feature type="chain" id="PRO_5040212696" description="peroxidase" evidence="16">
    <location>
        <begin position="20"/>
        <end position="451"/>
    </location>
</feature>
<organism evidence="18 19">
    <name type="scientific">Turnera subulata</name>
    <dbReference type="NCBI Taxonomy" id="218843"/>
    <lineage>
        <taxon>Eukaryota</taxon>
        <taxon>Viridiplantae</taxon>
        <taxon>Streptophyta</taxon>
        <taxon>Embryophyta</taxon>
        <taxon>Tracheophyta</taxon>
        <taxon>Spermatophyta</taxon>
        <taxon>Magnoliopsida</taxon>
        <taxon>eudicotyledons</taxon>
        <taxon>Gunneridae</taxon>
        <taxon>Pentapetalae</taxon>
        <taxon>rosids</taxon>
        <taxon>fabids</taxon>
        <taxon>Malpighiales</taxon>
        <taxon>Passifloraceae</taxon>
        <taxon>Turnera</taxon>
    </lineage>
</organism>
<feature type="disulfide bond" evidence="15">
    <location>
        <begin position="134"/>
        <end position="139"/>
    </location>
</feature>
<feature type="binding site" evidence="13">
    <location>
        <position position="140"/>
    </location>
    <ligand>
        <name>Ca(2+)</name>
        <dbReference type="ChEBI" id="CHEBI:29108"/>
        <label>1</label>
    </ligand>
</feature>
<dbReference type="Gene3D" id="1.10.420.10">
    <property type="entry name" value="Peroxidase, domain 2"/>
    <property type="match status" value="2"/>
</dbReference>
<dbReference type="PRINTS" id="PR00461">
    <property type="entry name" value="PLPEROXIDASE"/>
</dbReference>
<feature type="binding site" evidence="13">
    <location>
        <position position="154"/>
    </location>
    <ligand>
        <name>Ca(2+)</name>
        <dbReference type="ChEBI" id="CHEBI:29108"/>
        <label>1</label>
    </ligand>
</feature>
<dbReference type="Pfam" id="PF00141">
    <property type="entry name" value="peroxidase"/>
    <property type="match status" value="1"/>
</dbReference>
<comment type="catalytic activity">
    <reaction evidence="1">
        <text>2 a phenolic donor + H2O2 = 2 a phenolic radical donor + 2 H2O</text>
        <dbReference type="Rhea" id="RHEA:56136"/>
        <dbReference type="ChEBI" id="CHEBI:15377"/>
        <dbReference type="ChEBI" id="CHEBI:16240"/>
        <dbReference type="ChEBI" id="CHEBI:139520"/>
        <dbReference type="ChEBI" id="CHEBI:139521"/>
        <dbReference type="EC" id="1.11.1.7"/>
    </reaction>
</comment>
<dbReference type="GO" id="GO:0046872">
    <property type="term" value="F:metal ion binding"/>
    <property type="evidence" value="ECO:0007669"/>
    <property type="project" value="UniProtKB-KW"/>
</dbReference>
<keyword evidence="16" id="KW-0732">Signal</keyword>
<feature type="signal peptide" evidence="16">
    <location>
        <begin position="1"/>
        <end position="19"/>
    </location>
</feature>
<keyword evidence="8" id="KW-0560">Oxidoreductase</keyword>
<evidence type="ECO:0000256" key="2">
    <source>
        <dbReference type="ARBA" id="ARBA00002322"/>
    </source>
</evidence>
<feature type="binding site" evidence="13">
    <location>
        <position position="138"/>
    </location>
    <ligand>
        <name>Ca(2+)</name>
        <dbReference type="ChEBI" id="CHEBI:29108"/>
        <label>1</label>
    </ligand>
</feature>
<evidence type="ECO:0000259" key="17">
    <source>
        <dbReference type="PROSITE" id="PS50873"/>
    </source>
</evidence>
<keyword evidence="9 13" id="KW-0408">Iron</keyword>
<dbReference type="PROSITE" id="PS00436">
    <property type="entry name" value="PEROXIDASE_2"/>
    <property type="match status" value="1"/>
</dbReference>
<dbReference type="EMBL" id="JAKUCV010002208">
    <property type="protein sequence ID" value="KAJ4843569.1"/>
    <property type="molecule type" value="Genomic_DNA"/>
</dbReference>
<evidence type="ECO:0000256" key="8">
    <source>
        <dbReference type="ARBA" id="ARBA00023002"/>
    </source>
</evidence>
<comment type="caution">
    <text evidence="18">The sequence shown here is derived from an EMBL/GenBank/DDBJ whole genome shotgun (WGS) entry which is preliminary data.</text>
</comment>
<dbReference type="InterPro" id="IPR002016">
    <property type="entry name" value="Haem_peroxidase"/>
</dbReference>
<reference evidence="18" key="2">
    <citation type="journal article" date="2023" name="Plants (Basel)">
        <title>Annotation of the Turnera subulata (Passifloraceae) Draft Genome Reveals the S-Locus Evolved after the Divergence of Turneroideae from Passifloroideae in a Stepwise Manner.</title>
        <authorList>
            <person name="Henning P.M."/>
            <person name="Roalson E.H."/>
            <person name="Mir W."/>
            <person name="McCubbin A.G."/>
            <person name="Shore J.S."/>
        </authorList>
    </citation>
    <scope>NUCLEOTIDE SEQUENCE</scope>
    <source>
        <strain evidence="18">F60SS</strain>
    </source>
</reference>
<dbReference type="GO" id="GO:0140825">
    <property type="term" value="F:lactoperoxidase activity"/>
    <property type="evidence" value="ECO:0007669"/>
    <property type="project" value="UniProtKB-EC"/>
</dbReference>
<name>A0A9Q0JJ47_9ROSI</name>
<dbReference type="FunFam" id="1.10.520.10:FF:000010">
    <property type="entry name" value="Peroxidase"/>
    <property type="match status" value="1"/>
</dbReference>
<feature type="domain" description="Plant heme peroxidase family profile" evidence="17">
    <location>
        <begin position="91"/>
        <end position="451"/>
    </location>
</feature>
<evidence type="ECO:0000256" key="4">
    <source>
        <dbReference type="ARBA" id="ARBA00012313"/>
    </source>
</evidence>
<evidence type="ECO:0000256" key="3">
    <source>
        <dbReference type="ARBA" id="ARBA00006873"/>
    </source>
</evidence>
<evidence type="ECO:0000256" key="6">
    <source>
        <dbReference type="ARBA" id="ARBA00022617"/>
    </source>
</evidence>
<comment type="cofactor">
    <cofactor evidence="13">
        <name>Ca(2+)</name>
        <dbReference type="ChEBI" id="CHEBI:29108"/>
    </cofactor>
    <text evidence="13">Binds 2 calcium ions per subunit.</text>
</comment>
<dbReference type="SUPFAM" id="SSF48113">
    <property type="entry name" value="Heme-dependent peroxidases"/>
    <property type="match status" value="1"/>
</dbReference>
<dbReference type="PANTHER" id="PTHR31517">
    <property type="match status" value="1"/>
</dbReference>
<keyword evidence="6" id="KW-0349">Heme</keyword>
<keyword evidence="5" id="KW-0575">Peroxidase</keyword>
<evidence type="ECO:0000256" key="9">
    <source>
        <dbReference type="ARBA" id="ARBA00023004"/>
    </source>
</evidence>
<evidence type="ECO:0000256" key="10">
    <source>
        <dbReference type="ARBA" id="ARBA00023157"/>
    </source>
</evidence>
<feature type="disulfide bond" evidence="15">
    <location>
        <begin position="101"/>
        <end position="180"/>
    </location>
</feature>
<feature type="disulfide bond" evidence="15">
    <location>
        <begin position="186"/>
        <end position="447"/>
    </location>
</feature>
<dbReference type="CDD" id="cd00693">
    <property type="entry name" value="secretory_peroxidase"/>
    <property type="match status" value="1"/>
</dbReference>
<dbReference type="Gene3D" id="1.10.520.10">
    <property type="match status" value="1"/>
</dbReference>
<evidence type="ECO:0000256" key="5">
    <source>
        <dbReference type="ARBA" id="ARBA00022559"/>
    </source>
</evidence>
<feature type="binding site" evidence="13">
    <location>
        <position position="142"/>
    </location>
    <ligand>
        <name>Ca(2+)</name>
        <dbReference type="ChEBI" id="CHEBI:29108"/>
        <label>1</label>
    </ligand>
</feature>
<dbReference type="PROSITE" id="PS00435">
    <property type="entry name" value="PEROXIDASE_1"/>
    <property type="match status" value="1"/>
</dbReference>
<dbReference type="InterPro" id="IPR000823">
    <property type="entry name" value="Peroxidase_pln"/>
</dbReference>
<feature type="disulfide bond" evidence="15">
    <location>
        <begin position="265"/>
        <end position="297"/>
    </location>
</feature>
<sequence length="451" mass="49187">MASMRKLSFLIFVLGMSISFMIQTPEIISKGQKWPSTLLWPSSPWDSSSLSTTFSTPWTFFRSKNEKLQDVYEEEEGDGDGEGEYSSPPQPLEYDFYSDSCPQAQLIIQELVRGLSKLRSSVAPSLLRLVFHDCFIQGCDASVLLDAANGIDSEKDSPPNQGLRGFDIIDIIKSEIEKECPGIVSCSDILVLAAREAVIQAGGPFYPLQTGRRDSTDSFGAEATKDLPSPHSDLDETLAIFSSRGFDERETVSLLGAHSIGVIHCKFFQDRLYNFGGTNKPDLTMDTEFLNEMRSRCNNKTTKAAAAASPCSHGLESSTGKPSTFCSPSAAPSHSLNVPASSSPLSSPTRSAFLKGLLLSSPEEPATDMVYQGPGAEFGTSYYRRILGGKGILFTDQQLAASEETGIWVRAYASDSFLFRQDFALAMMKLSNHRVLTGSMGQVRLNCSKVA</sequence>
<comment type="function">
    <text evidence="2">Removal of H(2)O(2), oxidation of toxic reductants, biosynthesis and degradation of lignin, suberization, auxin catabolism, response to environmental stresses such as wounding, pathogen attack and oxidative stress. These functions might be dependent on each isozyme/isoform in each plant tissue.</text>
</comment>
<gene>
    <name evidence="18" type="ORF">Tsubulata_040938</name>
</gene>
<feature type="binding site" evidence="13">
    <location>
        <position position="133"/>
    </location>
    <ligand>
        <name>Ca(2+)</name>
        <dbReference type="ChEBI" id="CHEBI:29108"/>
        <label>1</label>
    </ligand>
</feature>
<reference evidence="18" key="1">
    <citation type="submission" date="2022-02" db="EMBL/GenBank/DDBJ databases">
        <authorList>
            <person name="Henning P.M."/>
            <person name="McCubbin A.G."/>
            <person name="Shore J.S."/>
        </authorList>
    </citation>
    <scope>NUCLEOTIDE SEQUENCE</scope>
    <source>
        <strain evidence="18">F60SS</strain>
        <tissue evidence="18">Leaves</tissue>
    </source>
</reference>
<keyword evidence="13" id="KW-0106">Calcium</keyword>
<dbReference type="InterPro" id="IPR010255">
    <property type="entry name" value="Haem_peroxidase_sf"/>
</dbReference>
<dbReference type="OrthoDB" id="2113341at2759"/>